<organism evidence="1 2">
    <name type="scientific">Parascaris equorum</name>
    <name type="common">Equine roundworm</name>
    <dbReference type="NCBI Taxonomy" id="6256"/>
    <lineage>
        <taxon>Eukaryota</taxon>
        <taxon>Metazoa</taxon>
        <taxon>Ecdysozoa</taxon>
        <taxon>Nematoda</taxon>
        <taxon>Chromadorea</taxon>
        <taxon>Rhabditida</taxon>
        <taxon>Spirurina</taxon>
        <taxon>Ascaridomorpha</taxon>
        <taxon>Ascaridoidea</taxon>
        <taxon>Ascarididae</taxon>
        <taxon>Parascaris</taxon>
    </lineage>
</organism>
<evidence type="ECO:0000313" key="1">
    <source>
        <dbReference type="Proteomes" id="UP000887564"/>
    </source>
</evidence>
<protein>
    <submittedName>
        <fullName evidence="2">Dynein light chain</fullName>
    </submittedName>
</protein>
<dbReference type="WBParaSite" id="PEQ_0000647101-mRNA-1">
    <property type="protein sequence ID" value="PEQ_0000647101-mRNA-1"/>
    <property type="gene ID" value="PEQ_0000647101"/>
</dbReference>
<accession>A0A914RJK2</accession>
<dbReference type="Proteomes" id="UP000887564">
    <property type="component" value="Unplaced"/>
</dbReference>
<dbReference type="AlphaFoldDB" id="A0A914RJK2"/>
<keyword evidence="1" id="KW-1185">Reference proteome</keyword>
<sequence length="65" mass="7114">MSLEEGDCQGGAASNQCATSYLKSDMSVDELNAQIVAEAERVFRHSAIKVLTKTCPEYHISSTYK</sequence>
<evidence type="ECO:0000313" key="2">
    <source>
        <dbReference type="WBParaSite" id="PEQ_0000647101-mRNA-1"/>
    </source>
</evidence>
<reference evidence="2" key="1">
    <citation type="submission" date="2022-11" db="UniProtKB">
        <authorList>
            <consortium name="WormBaseParasite"/>
        </authorList>
    </citation>
    <scope>IDENTIFICATION</scope>
</reference>
<proteinExistence type="predicted"/>
<name>A0A914RJK2_PAREQ</name>